<evidence type="ECO:0000313" key="4">
    <source>
        <dbReference type="Proteomes" id="UP000011932"/>
    </source>
</evidence>
<feature type="region of interest" description="Disordered" evidence="1">
    <location>
        <begin position="166"/>
        <end position="187"/>
    </location>
</feature>
<feature type="signal peptide" evidence="2">
    <location>
        <begin position="1"/>
        <end position="24"/>
    </location>
</feature>
<reference evidence="3 4" key="1">
    <citation type="journal article" date="2013" name="ISME J.">
        <title>By their genes ye shall know them: genomic signatures of predatory bacteria.</title>
        <authorList>
            <person name="Pasternak Z."/>
            <person name="Pietrokovski S."/>
            <person name="Rotem O."/>
            <person name="Gophna U."/>
            <person name="Lurie-Weinberger M.N."/>
            <person name="Jurkevitch E."/>
        </authorList>
    </citation>
    <scope>NUCLEOTIDE SEQUENCE [LARGE SCALE GENOMIC DNA]</scope>
    <source>
        <strain evidence="3">EPB</strain>
    </source>
</reference>
<accession>M4VE88</accession>
<name>M4VE88_9BACT</name>
<dbReference type="AlphaFoldDB" id="M4VE88"/>
<evidence type="ECO:0000256" key="2">
    <source>
        <dbReference type="SAM" id="SignalP"/>
    </source>
</evidence>
<keyword evidence="2" id="KW-0732">Signal</keyword>
<evidence type="ECO:0008006" key="5">
    <source>
        <dbReference type="Google" id="ProtNLM"/>
    </source>
</evidence>
<protein>
    <recommendedName>
        <fullName evidence="5">Lipoprotein</fullName>
    </recommendedName>
</protein>
<dbReference type="KEGG" id="man:A11S_694"/>
<evidence type="ECO:0000256" key="1">
    <source>
        <dbReference type="SAM" id="MobiDB-lite"/>
    </source>
</evidence>
<dbReference type="Proteomes" id="UP000011932">
    <property type="component" value="Chromosome"/>
</dbReference>
<feature type="region of interest" description="Disordered" evidence="1">
    <location>
        <begin position="87"/>
        <end position="111"/>
    </location>
</feature>
<dbReference type="HOGENOM" id="CLU_1480425_0_0_5"/>
<evidence type="ECO:0000313" key="3">
    <source>
        <dbReference type="EMBL" id="AGH97518.1"/>
    </source>
</evidence>
<feature type="chain" id="PRO_5004060619" description="Lipoprotein" evidence="2">
    <location>
        <begin position="25"/>
        <end position="187"/>
    </location>
</feature>
<dbReference type="PROSITE" id="PS51257">
    <property type="entry name" value="PROKAR_LIPOPROTEIN"/>
    <property type="match status" value="1"/>
</dbReference>
<dbReference type="STRING" id="349215.A11S_694"/>
<sequence>MDAEFMKRSLVTLALCGAALVTIAGCSSVPSTKEQLAKANGQYWQRAETTSALYMRGPKAQQMLNQDIARCTGEIRELQRLGAIRTAMPGDNDKNGNVPDTNTPEGRLAQWDSPERDGYLYAEHLDYHDFETCMQAKGWERVEYVPYKVADEARDTYVETIIEQKRRSREMGKTTKPKTAPQYQVNE</sequence>
<gene>
    <name evidence="3" type="ORF">A11S_694</name>
</gene>
<dbReference type="EMBL" id="CP003538">
    <property type="protein sequence ID" value="AGH97518.1"/>
    <property type="molecule type" value="Genomic_DNA"/>
</dbReference>
<organism evidence="3 4">
    <name type="scientific">Micavibrio aeruginosavorus EPB</name>
    <dbReference type="NCBI Taxonomy" id="349215"/>
    <lineage>
        <taxon>Bacteria</taxon>
        <taxon>Pseudomonadati</taxon>
        <taxon>Bdellovibrionota</taxon>
        <taxon>Bdellovibrionia</taxon>
        <taxon>Bdellovibrionales</taxon>
        <taxon>Pseudobdellovibrionaceae</taxon>
        <taxon>Micavibrio</taxon>
    </lineage>
</organism>
<proteinExistence type="predicted"/>